<accession>A0ABQ0B4D3</accession>
<gene>
    <name evidence="1" type="ORF">K040078D81_04270</name>
</gene>
<evidence type="ECO:0000313" key="1">
    <source>
        <dbReference type="EMBL" id="GAA6406310.1"/>
    </source>
</evidence>
<dbReference type="Proteomes" id="UP001600943">
    <property type="component" value="Unassembled WGS sequence"/>
</dbReference>
<reference evidence="1 2" key="1">
    <citation type="submission" date="2024-04" db="EMBL/GenBank/DDBJ databases">
        <title>Defined microbial consortia suppress multidrug-resistant proinflammatory Enterobacteriaceae via ecological control.</title>
        <authorList>
            <person name="Furuichi M."/>
            <person name="Kawaguchi T."/>
            <person name="Pust M."/>
            <person name="Yasuma K."/>
            <person name="Plichta D."/>
            <person name="Hasegawa N."/>
            <person name="Ohya T."/>
            <person name="Bhattarai S."/>
            <person name="Sasajima S."/>
            <person name="Aoto Y."/>
            <person name="Tuganbaev T."/>
            <person name="Yaginuma M."/>
            <person name="Ueda M."/>
            <person name="Okahashi N."/>
            <person name="Amafuji K."/>
            <person name="Kiridooshi Y."/>
            <person name="Sugita K."/>
            <person name="Strazar M."/>
            <person name="Skelly A."/>
            <person name="Suda W."/>
            <person name="Hattori M."/>
            <person name="Nakamoto N."/>
            <person name="Caballero S."/>
            <person name="Norman J."/>
            <person name="Olle B."/>
            <person name="Tanoue T."/>
            <person name="Arita M."/>
            <person name="Bucci V."/>
            <person name="Atarashi K."/>
            <person name="Xavier R."/>
            <person name="Honda K."/>
        </authorList>
    </citation>
    <scope>NUCLEOTIDE SEQUENCE [LARGE SCALE GENOMIC DNA]</scope>
    <source>
        <strain evidence="2">k04-0078-D8-1</strain>
    </source>
</reference>
<proteinExistence type="predicted"/>
<sequence length="90" mass="10179">MDGKAGDRLVWSEAFRCPGANLLPVTKFIASALFTKCLGQVDLPGAPRTSLHTNRSPAFPSTVPPDVLMRLWMKKMLKKKMLKKKRLRRK</sequence>
<evidence type="ECO:0000313" key="2">
    <source>
        <dbReference type="Proteomes" id="UP001600943"/>
    </source>
</evidence>
<comment type="caution">
    <text evidence="1">The sequence shown here is derived from an EMBL/GenBank/DDBJ whole genome shotgun (WGS) entry which is preliminary data.</text>
</comment>
<protein>
    <submittedName>
        <fullName evidence="1">Uncharacterized protein</fullName>
    </submittedName>
</protein>
<dbReference type="EMBL" id="BAABYW010000001">
    <property type="protein sequence ID" value="GAA6406310.1"/>
    <property type="molecule type" value="Genomic_DNA"/>
</dbReference>
<keyword evidence="2" id="KW-1185">Reference proteome</keyword>
<name>A0ABQ0B4D3_9FIRM</name>
<organism evidence="1 2">
    <name type="scientific">Blautia hominis</name>
    <dbReference type="NCBI Taxonomy" id="2025493"/>
    <lineage>
        <taxon>Bacteria</taxon>
        <taxon>Bacillati</taxon>
        <taxon>Bacillota</taxon>
        <taxon>Clostridia</taxon>
        <taxon>Lachnospirales</taxon>
        <taxon>Lachnospiraceae</taxon>
        <taxon>Blautia</taxon>
    </lineage>
</organism>